<dbReference type="PANTHER" id="PTHR43792:SF1">
    <property type="entry name" value="N-ACETYLTRANSFERASE DOMAIN-CONTAINING PROTEIN"/>
    <property type="match status" value="1"/>
</dbReference>
<evidence type="ECO:0000313" key="2">
    <source>
        <dbReference type="EMBL" id="GGB40160.1"/>
    </source>
</evidence>
<gene>
    <name evidence="2" type="ORF">GCM10011316_10280</name>
</gene>
<evidence type="ECO:0000313" key="3">
    <source>
        <dbReference type="Proteomes" id="UP000605148"/>
    </source>
</evidence>
<proteinExistence type="predicted"/>
<dbReference type="InterPro" id="IPR051531">
    <property type="entry name" value="N-acetyltransferase"/>
</dbReference>
<dbReference type="EMBL" id="BMFA01000002">
    <property type="protein sequence ID" value="GGB40160.1"/>
    <property type="molecule type" value="Genomic_DNA"/>
</dbReference>
<dbReference type="GO" id="GO:0016747">
    <property type="term" value="F:acyltransferase activity, transferring groups other than amino-acyl groups"/>
    <property type="evidence" value="ECO:0007669"/>
    <property type="project" value="InterPro"/>
</dbReference>
<dbReference type="Proteomes" id="UP000605148">
    <property type="component" value="Unassembled WGS sequence"/>
</dbReference>
<dbReference type="InterPro" id="IPR000182">
    <property type="entry name" value="GNAT_dom"/>
</dbReference>
<comment type="caution">
    <text evidence="2">The sequence shown here is derived from an EMBL/GenBank/DDBJ whole genome shotgun (WGS) entry which is preliminary data.</text>
</comment>
<reference evidence="2" key="2">
    <citation type="submission" date="2020-09" db="EMBL/GenBank/DDBJ databases">
        <authorList>
            <person name="Sun Q."/>
            <person name="Zhou Y."/>
        </authorList>
    </citation>
    <scope>NUCLEOTIDE SEQUENCE</scope>
    <source>
        <strain evidence="2">CGMCC 1.12426</strain>
    </source>
</reference>
<dbReference type="InterPro" id="IPR016181">
    <property type="entry name" value="Acyl_CoA_acyltransferase"/>
</dbReference>
<accession>A0A916TEZ8</accession>
<dbReference type="Gene3D" id="3.40.630.30">
    <property type="match status" value="1"/>
</dbReference>
<sequence>MGGPSFETDRLVIRPWREDDLDPFCEMCSDPQVMRFFPNVLSRDQTKALIDMALVKTDRDGFCFSPIDTKEGGEFLGFVGLSIPDYANRLHFGPCVEVGWRLKPAAWGKGYATEAGGAWIRFGFDTLGLDEIVSFTARQNKPSIAVMERLGMVRSNADDFQHPLVPETHALSWHVLYRRARKTPSGFT</sequence>
<dbReference type="OrthoDB" id="9804153at2"/>
<organism evidence="2 3">
    <name type="scientific">Roseibium aquae</name>
    <dbReference type="NCBI Taxonomy" id="1323746"/>
    <lineage>
        <taxon>Bacteria</taxon>
        <taxon>Pseudomonadati</taxon>
        <taxon>Pseudomonadota</taxon>
        <taxon>Alphaproteobacteria</taxon>
        <taxon>Hyphomicrobiales</taxon>
        <taxon>Stappiaceae</taxon>
        <taxon>Roseibium</taxon>
    </lineage>
</organism>
<dbReference type="SUPFAM" id="SSF55729">
    <property type="entry name" value="Acyl-CoA N-acyltransferases (Nat)"/>
    <property type="match status" value="1"/>
</dbReference>
<dbReference type="PROSITE" id="PS51186">
    <property type="entry name" value="GNAT"/>
    <property type="match status" value="1"/>
</dbReference>
<dbReference type="PANTHER" id="PTHR43792">
    <property type="entry name" value="GNAT FAMILY, PUTATIVE (AFU_ORTHOLOGUE AFUA_3G00765)-RELATED-RELATED"/>
    <property type="match status" value="1"/>
</dbReference>
<protein>
    <submittedName>
        <fullName evidence="2">N-acetyltransferase</fullName>
    </submittedName>
</protein>
<dbReference type="AlphaFoldDB" id="A0A916TEZ8"/>
<reference evidence="2" key="1">
    <citation type="journal article" date="2014" name="Int. J. Syst. Evol. Microbiol.">
        <title>Complete genome sequence of Corynebacterium casei LMG S-19264T (=DSM 44701T), isolated from a smear-ripened cheese.</title>
        <authorList>
            <consortium name="US DOE Joint Genome Institute (JGI-PGF)"/>
            <person name="Walter F."/>
            <person name="Albersmeier A."/>
            <person name="Kalinowski J."/>
            <person name="Ruckert C."/>
        </authorList>
    </citation>
    <scope>NUCLEOTIDE SEQUENCE</scope>
    <source>
        <strain evidence="2">CGMCC 1.12426</strain>
    </source>
</reference>
<name>A0A916TEZ8_9HYPH</name>
<keyword evidence="3" id="KW-1185">Reference proteome</keyword>
<evidence type="ECO:0000259" key="1">
    <source>
        <dbReference type="PROSITE" id="PS51186"/>
    </source>
</evidence>
<dbReference type="RefSeq" id="WP_150494879.1">
    <property type="nucleotide sequence ID" value="NZ_BMFA01000002.1"/>
</dbReference>
<feature type="domain" description="N-acetyltransferase" evidence="1">
    <location>
        <begin position="11"/>
        <end position="182"/>
    </location>
</feature>
<dbReference type="Pfam" id="PF13302">
    <property type="entry name" value="Acetyltransf_3"/>
    <property type="match status" value="1"/>
</dbReference>